<evidence type="ECO:0000313" key="2">
    <source>
        <dbReference type="EMBL" id="SDE12423.1"/>
    </source>
</evidence>
<sequence length="119" mass="13342">MATEAERTAILARLDEVETEMKRAGLWLEPLPDPPATGPLDPATGFEAWLQGVFLPNARRAAETDSLPPRSQVGVMAMRQYDHDGAMPEALLLVSLLHDVDRMIEMVARKKRPRKKARR</sequence>
<dbReference type="Pfam" id="PF04287">
    <property type="entry name" value="DUF446"/>
    <property type="match status" value="1"/>
</dbReference>
<proteinExistence type="predicted"/>
<dbReference type="RefSeq" id="WP_092783960.1">
    <property type="nucleotide sequence ID" value="NZ_FNAP01000003.1"/>
</dbReference>
<gene>
    <name evidence="2" type="ORF">SAMN05421720_103267</name>
</gene>
<name>A0A1G7ACK1_9PROT</name>
<feature type="domain" description="YqcC-like" evidence="1">
    <location>
        <begin position="11"/>
        <end position="102"/>
    </location>
</feature>
<dbReference type="AlphaFoldDB" id="A0A1G7ACK1"/>
<organism evidence="2 3">
    <name type="scientific">Rhodospira trueperi</name>
    <dbReference type="NCBI Taxonomy" id="69960"/>
    <lineage>
        <taxon>Bacteria</taxon>
        <taxon>Pseudomonadati</taxon>
        <taxon>Pseudomonadota</taxon>
        <taxon>Alphaproteobacteria</taxon>
        <taxon>Rhodospirillales</taxon>
        <taxon>Rhodospirillaceae</taxon>
        <taxon>Rhodospira</taxon>
    </lineage>
</organism>
<protein>
    <submittedName>
        <fullName evidence="2">Uncharacterized conserved protein YqcC, DUF446 family</fullName>
    </submittedName>
</protein>
<dbReference type="InterPro" id="IPR023376">
    <property type="entry name" value="YqcC-like_dom"/>
</dbReference>
<dbReference type="Gene3D" id="1.20.1440.40">
    <property type="entry name" value="YqcC-like"/>
    <property type="match status" value="1"/>
</dbReference>
<keyword evidence="3" id="KW-1185">Reference proteome</keyword>
<dbReference type="Proteomes" id="UP000199412">
    <property type="component" value="Unassembled WGS sequence"/>
</dbReference>
<dbReference type="InterPro" id="IPR036814">
    <property type="entry name" value="YqcC-like_sf"/>
</dbReference>
<evidence type="ECO:0000259" key="1">
    <source>
        <dbReference type="Pfam" id="PF04287"/>
    </source>
</evidence>
<dbReference type="SUPFAM" id="SSF158452">
    <property type="entry name" value="YqcC-like"/>
    <property type="match status" value="1"/>
</dbReference>
<dbReference type="EMBL" id="FNAP01000003">
    <property type="protein sequence ID" value="SDE12423.1"/>
    <property type="molecule type" value="Genomic_DNA"/>
</dbReference>
<accession>A0A1G7ACK1</accession>
<evidence type="ECO:0000313" key="3">
    <source>
        <dbReference type="Proteomes" id="UP000199412"/>
    </source>
</evidence>
<reference evidence="2 3" key="1">
    <citation type="submission" date="2016-10" db="EMBL/GenBank/DDBJ databases">
        <authorList>
            <person name="de Groot N.N."/>
        </authorList>
    </citation>
    <scope>NUCLEOTIDE SEQUENCE [LARGE SCALE GENOMIC DNA]</scope>
    <source>
        <strain evidence="2 3">ATCC 700224</strain>
    </source>
</reference>